<name>A0A0D2AUN3_9PEZI</name>
<dbReference type="InterPro" id="IPR050613">
    <property type="entry name" value="Sec_Metabolite_Reg"/>
</dbReference>
<evidence type="ECO:0000256" key="2">
    <source>
        <dbReference type="ARBA" id="ARBA00022723"/>
    </source>
</evidence>
<accession>A0A0D2AUN3</accession>
<dbReference type="HOGENOM" id="CLU_004083_9_0_1"/>
<dbReference type="SMART" id="SM00906">
    <property type="entry name" value="Fungal_trans"/>
    <property type="match status" value="1"/>
</dbReference>
<evidence type="ECO:0000259" key="5">
    <source>
        <dbReference type="PROSITE" id="PS50048"/>
    </source>
</evidence>
<organism evidence="6 7">
    <name type="scientific">Verruconis gallopava</name>
    <dbReference type="NCBI Taxonomy" id="253628"/>
    <lineage>
        <taxon>Eukaryota</taxon>
        <taxon>Fungi</taxon>
        <taxon>Dikarya</taxon>
        <taxon>Ascomycota</taxon>
        <taxon>Pezizomycotina</taxon>
        <taxon>Dothideomycetes</taxon>
        <taxon>Pleosporomycetidae</taxon>
        <taxon>Venturiales</taxon>
        <taxon>Sympoventuriaceae</taxon>
        <taxon>Verruconis</taxon>
    </lineage>
</organism>
<feature type="region of interest" description="Disordered" evidence="4">
    <location>
        <begin position="748"/>
        <end position="785"/>
    </location>
</feature>
<dbReference type="AlphaFoldDB" id="A0A0D2AUN3"/>
<dbReference type="PANTHER" id="PTHR31001">
    <property type="entry name" value="UNCHARACTERIZED TRANSCRIPTIONAL REGULATORY PROTEIN"/>
    <property type="match status" value="1"/>
</dbReference>
<proteinExistence type="predicted"/>
<comment type="subcellular location">
    <subcellularLocation>
        <location evidence="1">Nucleus</location>
    </subcellularLocation>
</comment>
<dbReference type="PANTHER" id="PTHR31001:SF40">
    <property type="entry name" value="ZN(II)2CYS6 TRANSCRIPTION FACTOR (EUROFUNG)"/>
    <property type="match status" value="1"/>
</dbReference>
<dbReference type="STRING" id="253628.A0A0D2AUN3"/>
<feature type="compositionally biased region" description="Acidic residues" evidence="4">
    <location>
        <begin position="134"/>
        <end position="148"/>
    </location>
</feature>
<evidence type="ECO:0000313" key="6">
    <source>
        <dbReference type="EMBL" id="KIW02864.1"/>
    </source>
</evidence>
<keyword evidence="3" id="KW-0539">Nucleus</keyword>
<evidence type="ECO:0000313" key="7">
    <source>
        <dbReference type="Proteomes" id="UP000053259"/>
    </source>
</evidence>
<dbReference type="InterPro" id="IPR007219">
    <property type="entry name" value="XnlR_reg_dom"/>
</dbReference>
<dbReference type="Pfam" id="PF00172">
    <property type="entry name" value="Zn_clus"/>
    <property type="match status" value="1"/>
</dbReference>
<dbReference type="GO" id="GO:0006351">
    <property type="term" value="P:DNA-templated transcription"/>
    <property type="evidence" value="ECO:0007669"/>
    <property type="project" value="InterPro"/>
</dbReference>
<dbReference type="GeneID" id="27313890"/>
<evidence type="ECO:0000256" key="1">
    <source>
        <dbReference type="ARBA" id="ARBA00004123"/>
    </source>
</evidence>
<dbReference type="CDD" id="cd12148">
    <property type="entry name" value="fungal_TF_MHR"/>
    <property type="match status" value="1"/>
</dbReference>
<dbReference type="GO" id="GO:0008270">
    <property type="term" value="F:zinc ion binding"/>
    <property type="evidence" value="ECO:0007669"/>
    <property type="project" value="InterPro"/>
</dbReference>
<dbReference type="Proteomes" id="UP000053259">
    <property type="component" value="Unassembled WGS sequence"/>
</dbReference>
<dbReference type="EMBL" id="KN847547">
    <property type="protein sequence ID" value="KIW02864.1"/>
    <property type="molecule type" value="Genomic_DNA"/>
</dbReference>
<dbReference type="Pfam" id="PF04082">
    <property type="entry name" value="Fungal_trans"/>
    <property type="match status" value="1"/>
</dbReference>
<dbReference type="InterPro" id="IPR036864">
    <property type="entry name" value="Zn2-C6_fun-type_DNA-bd_sf"/>
</dbReference>
<dbReference type="OrthoDB" id="424974at2759"/>
<dbReference type="CDD" id="cd00067">
    <property type="entry name" value="GAL4"/>
    <property type="match status" value="1"/>
</dbReference>
<reference evidence="6 7" key="1">
    <citation type="submission" date="2015-01" db="EMBL/GenBank/DDBJ databases">
        <title>The Genome Sequence of Ochroconis gallopava CBS43764.</title>
        <authorList>
            <consortium name="The Broad Institute Genomics Platform"/>
            <person name="Cuomo C."/>
            <person name="de Hoog S."/>
            <person name="Gorbushina A."/>
            <person name="Stielow B."/>
            <person name="Teixiera M."/>
            <person name="Abouelleil A."/>
            <person name="Chapman S.B."/>
            <person name="Priest M."/>
            <person name="Young S.K."/>
            <person name="Wortman J."/>
            <person name="Nusbaum C."/>
            <person name="Birren B."/>
        </authorList>
    </citation>
    <scope>NUCLEOTIDE SEQUENCE [LARGE SCALE GENOMIC DNA]</scope>
    <source>
        <strain evidence="6 7">CBS 43764</strain>
    </source>
</reference>
<feature type="region of interest" description="Disordered" evidence="4">
    <location>
        <begin position="115"/>
        <end position="150"/>
    </location>
</feature>
<evidence type="ECO:0000256" key="4">
    <source>
        <dbReference type="SAM" id="MobiDB-lite"/>
    </source>
</evidence>
<feature type="domain" description="Zn(2)-C6 fungal-type" evidence="5">
    <location>
        <begin position="51"/>
        <end position="80"/>
    </location>
</feature>
<keyword evidence="7" id="KW-1185">Reference proteome</keyword>
<dbReference type="GO" id="GO:0003677">
    <property type="term" value="F:DNA binding"/>
    <property type="evidence" value="ECO:0007669"/>
    <property type="project" value="InterPro"/>
</dbReference>
<dbReference type="RefSeq" id="XP_016212733.1">
    <property type="nucleotide sequence ID" value="XM_016359484.1"/>
</dbReference>
<evidence type="ECO:0000256" key="3">
    <source>
        <dbReference type="ARBA" id="ARBA00023242"/>
    </source>
</evidence>
<feature type="compositionally biased region" description="Polar residues" evidence="4">
    <location>
        <begin position="31"/>
        <end position="40"/>
    </location>
</feature>
<gene>
    <name evidence="6" type="ORF">PV09_05917</name>
</gene>
<dbReference type="SUPFAM" id="SSF57701">
    <property type="entry name" value="Zn2/Cys6 DNA-binding domain"/>
    <property type="match status" value="1"/>
</dbReference>
<dbReference type="VEuPathDB" id="FungiDB:PV09_05917"/>
<dbReference type="InterPro" id="IPR001138">
    <property type="entry name" value="Zn2Cys6_DnaBD"/>
</dbReference>
<sequence>MDPSHLTVPPLENPKSVISPSTDRGSPPHRNPSSGRSSASKIRRRNRLITSCLECRRRKLKCDKSHPCSNCTKFVRDCVFLAPALDAASQLKLNEIKEKMGTLERTLEEDIARRAKAGPQSGTSCHGLGAEQDSSGEDEEDIPEDEKDLEPTPLAVHDVAYYEDADDDVVDLGVIVGRMRLTERLGGFVRPKFSEEMSYVLRERTEKEAPAYPTGDGSGSAAVKNEFDLVKPATDFIAPSSSFFFAPQPQRSSFMMYLPSKNVADSLLEHYWTAVHTICRVVHRPTFERQWVSFWQQIQTGIEPPASLQALVMGALLSSVVSLSDQAIEMQLGVSKMQLLQSFQQGAESALYRANFLRTTKLMTLQALVMYLIPLCRREVTRAHSALTGTAIRLAECMGLHRDGTHYGLSPVEVHVRRIVWHQLCFLDMRTCEATGPRPQIHQDDFDTKLPLNVNDIDLESENPPTEDSDQWTDMTPTLMRFEVNEMQRYAWRERIRLENKKTSLTHALRRVQDFVTRMDKKYLPMLNRPEPLAKMTLLVYKCMSLKLHVMLLHRYMSGHGKKMPERLRKILLNSALQQTECAITIETDPSLRMWAWYIGALHQYHSSLILLSETYASSIRYNEDRIWKCLDFVFNCQPNLTRKEKARIILTEIAQKTEVYSSLRRVRAPQEMENAMARTAAAARPPYKTVQQSIVSTVQSTPSPPVVKMEGPPIGSPPTDVQFGGWIPNMNEQATYALAAPSANVGLESSVSPKTSGSESTAEVVRGKDERLSSSTSPPDPMVDVDWNEWDKMFPPDVNLSDFGNLPDFQFSTLLPNSTL</sequence>
<keyword evidence="2" id="KW-0479">Metal-binding</keyword>
<dbReference type="InParanoid" id="A0A0D2AUN3"/>
<protein>
    <recommendedName>
        <fullName evidence="5">Zn(2)-C6 fungal-type domain-containing protein</fullName>
    </recommendedName>
</protein>
<feature type="compositionally biased region" description="Polar residues" evidence="4">
    <location>
        <begin position="748"/>
        <end position="762"/>
    </location>
</feature>
<dbReference type="SMART" id="SM00066">
    <property type="entry name" value="GAL4"/>
    <property type="match status" value="1"/>
</dbReference>
<dbReference type="PROSITE" id="PS00463">
    <property type="entry name" value="ZN2_CY6_FUNGAL_1"/>
    <property type="match status" value="1"/>
</dbReference>
<feature type="region of interest" description="Disordered" evidence="4">
    <location>
        <begin position="1"/>
        <end position="42"/>
    </location>
</feature>
<dbReference type="PROSITE" id="PS50048">
    <property type="entry name" value="ZN2_CY6_FUNGAL_2"/>
    <property type="match status" value="1"/>
</dbReference>
<dbReference type="GO" id="GO:0000981">
    <property type="term" value="F:DNA-binding transcription factor activity, RNA polymerase II-specific"/>
    <property type="evidence" value="ECO:0007669"/>
    <property type="project" value="InterPro"/>
</dbReference>
<dbReference type="GO" id="GO:0005634">
    <property type="term" value="C:nucleus"/>
    <property type="evidence" value="ECO:0007669"/>
    <property type="project" value="UniProtKB-SubCell"/>
</dbReference>
<dbReference type="Gene3D" id="4.10.240.10">
    <property type="entry name" value="Zn(2)-C6 fungal-type DNA-binding domain"/>
    <property type="match status" value="1"/>
</dbReference>